<evidence type="ECO:0000256" key="8">
    <source>
        <dbReference type="ARBA" id="ARBA00022989"/>
    </source>
</evidence>
<dbReference type="InterPro" id="IPR051408">
    <property type="entry name" value="Phosphate_transprt_permease"/>
</dbReference>
<feature type="transmembrane region" description="Helical" evidence="10">
    <location>
        <begin position="65"/>
        <end position="89"/>
    </location>
</feature>
<comment type="similarity">
    <text evidence="3 10">Belongs to the binding-protein-dependent transport system permease family. CysTW subfamily.</text>
</comment>
<feature type="transmembrane region" description="Helical" evidence="10">
    <location>
        <begin position="236"/>
        <end position="253"/>
    </location>
</feature>
<name>A0ABS4XK39_9MICC</name>
<feature type="transmembrane region" description="Helical" evidence="10">
    <location>
        <begin position="358"/>
        <end position="380"/>
    </location>
</feature>
<keyword evidence="14" id="KW-1185">Reference proteome</keyword>
<keyword evidence="5 10" id="KW-1003">Cell membrane</keyword>
<accession>A0ABS4XK39</accession>
<dbReference type="Pfam" id="PF00528">
    <property type="entry name" value="BPD_transp_1"/>
    <property type="match status" value="1"/>
</dbReference>
<dbReference type="EMBL" id="JAGIOF010000004">
    <property type="protein sequence ID" value="MBP2388830.1"/>
    <property type="molecule type" value="Genomic_DNA"/>
</dbReference>
<comment type="caution">
    <text evidence="13">The sequence shown here is derived from an EMBL/GenBank/DDBJ whole genome shotgun (WGS) entry which is preliminary data.</text>
</comment>
<keyword evidence="7 10" id="KW-0812">Transmembrane</keyword>
<keyword evidence="8 10" id="KW-1133">Transmembrane helix</keyword>
<evidence type="ECO:0000313" key="14">
    <source>
        <dbReference type="Proteomes" id="UP001296993"/>
    </source>
</evidence>
<evidence type="ECO:0000256" key="10">
    <source>
        <dbReference type="RuleBase" id="RU363043"/>
    </source>
</evidence>
<evidence type="ECO:0000259" key="12">
    <source>
        <dbReference type="PROSITE" id="PS50928"/>
    </source>
</evidence>
<evidence type="ECO:0000256" key="5">
    <source>
        <dbReference type="ARBA" id="ARBA00022475"/>
    </source>
</evidence>
<dbReference type="Proteomes" id="UP001296993">
    <property type="component" value="Unassembled WGS sequence"/>
</dbReference>
<dbReference type="CDD" id="cd06261">
    <property type="entry name" value="TM_PBP2"/>
    <property type="match status" value="1"/>
</dbReference>
<keyword evidence="4" id="KW-0813">Transport</keyword>
<evidence type="ECO:0000256" key="6">
    <source>
        <dbReference type="ARBA" id="ARBA00022592"/>
    </source>
</evidence>
<dbReference type="RefSeq" id="WP_210002723.1">
    <property type="nucleotide sequence ID" value="NZ_BAAAJY010000014.1"/>
</dbReference>
<dbReference type="SUPFAM" id="SSF161098">
    <property type="entry name" value="MetI-like"/>
    <property type="match status" value="1"/>
</dbReference>
<evidence type="ECO:0000256" key="2">
    <source>
        <dbReference type="ARBA" id="ARBA00004651"/>
    </source>
</evidence>
<reference evidence="13 14" key="1">
    <citation type="submission" date="2021-03" db="EMBL/GenBank/DDBJ databases">
        <title>Sequencing the genomes of 1000 actinobacteria strains.</title>
        <authorList>
            <person name="Klenk H.-P."/>
        </authorList>
    </citation>
    <scope>NUCLEOTIDE SEQUENCE [LARGE SCALE GENOMIC DNA]</scope>
    <source>
        <strain evidence="13 14">DSM 15797</strain>
    </source>
</reference>
<proteinExistence type="inferred from homology"/>
<evidence type="ECO:0000256" key="9">
    <source>
        <dbReference type="ARBA" id="ARBA00023136"/>
    </source>
</evidence>
<dbReference type="PANTHER" id="PTHR42922:SF1">
    <property type="entry name" value="PHOSPHATE TRANSPORT SYSTEM PERMEASE PROTEIN PSTA"/>
    <property type="match status" value="1"/>
</dbReference>
<feature type="transmembrane region" description="Helical" evidence="10">
    <location>
        <begin position="101"/>
        <end position="123"/>
    </location>
</feature>
<evidence type="ECO:0000313" key="13">
    <source>
        <dbReference type="EMBL" id="MBP2388830.1"/>
    </source>
</evidence>
<feature type="domain" description="ABC transmembrane type-1" evidence="12">
    <location>
        <begin position="165"/>
        <end position="376"/>
    </location>
</feature>
<dbReference type="Gene3D" id="1.10.3720.10">
    <property type="entry name" value="MetI-like"/>
    <property type="match status" value="1"/>
</dbReference>
<dbReference type="PANTHER" id="PTHR42922">
    <property type="entry name" value="PHOSPHATE TRANSPORT SYSTEM PERMEASE PROTEIN PSTA"/>
    <property type="match status" value="1"/>
</dbReference>
<evidence type="ECO:0000256" key="7">
    <source>
        <dbReference type="ARBA" id="ARBA00022692"/>
    </source>
</evidence>
<dbReference type="PROSITE" id="PS50928">
    <property type="entry name" value="ABC_TM1"/>
    <property type="match status" value="1"/>
</dbReference>
<feature type="transmembrane region" description="Helical" evidence="10">
    <location>
        <begin position="40"/>
        <end position="59"/>
    </location>
</feature>
<dbReference type="InterPro" id="IPR005672">
    <property type="entry name" value="Phosphate_PstA"/>
</dbReference>
<feature type="transmembrane region" description="Helical" evidence="10">
    <location>
        <begin position="203"/>
        <end position="230"/>
    </location>
</feature>
<feature type="transmembrane region" description="Helical" evidence="10">
    <location>
        <begin position="161"/>
        <end position="191"/>
    </location>
</feature>
<sequence>MSATTAKQTKNDVPGVPDKTPKTPKAPLARRRNSLAKGHLPRFAVPAIAAGSLVLGAAASTLTGFSVASLAIYTAVIFVVAAAVTTTAVEGPRRGKNALATYLVYGAFLLALIPLASVLFTVLQKGLPGINMHFLFHSMNGITGAVDNASVENGTPVLGGAYHAVIGTLLITLWATVISVPVGMLTAIYLVEYGKNGPLARAITFFVDVMTGIPSIVAGLFATALFAVLFGPTARMGIVAAVALSVLMIPTVVRSTEEMLKIVPNELREAAYALGVRKWRTVVKVVIPTAISGIASGVTLAIARVIGETAPILVTAGLANNINVNVFANWMATLPTFIYYQILAPTSPTNVDPSIQRAWAAALLLIVMVMVLNLGARLVANLFAPKKGR</sequence>
<comment type="subcellular location">
    <subcellularLocation>
        <location evidence="2 10">Cell membrane</location>
        <topology evidence="2 10">Multi-pass membrane protein</topology>
    </subcellularLocation>
</comment>
<evidence type="ECO:0000256" key="11">
    <source>
        <dbReference type="SAM" id="MobiDB-lite"/>
    </source>
</evidence>
<evidence type="ECO:0000256" key="4">
    <source>
        <dbReference type="ARBA" id="ARBA00022448"/>
    </source>
</evidence>
<dbReference type="InterPro" id="IPR035906">
    <property type="entry name" value="MetI-like_sf"/>
</dbReference>
<feature type="region of interest" description="Disordered" evidence="11">
    <location>
        <begin position="1"/>
        <end position="31"/>
    </location>
</feature>
<protein>
    <recommendedName>
        <fullName evidence="10">Phosphate transport system permease protein PstA</fullName>
    </recommendedName>
</protein>
<organism evidence="13 14">
    <name type="scientific">Paeniglutamicibacter kerguelensis</name>
    <dbReference type="NCBI Taxonomy" id="254788"/>
    <lineage>
        <taxon>Bacteria</taxon>
        <taxon>Bacillati</taxon>
        <taxon>Actinomycetota</taxon>
        <taxon>Actinomycetes</taxon>
        <taxon>Micrococcales</taxon>
        <taxon>Micrococcaceae</taxon>
        <taxon>Paeniglutamicibacter</taxon>
    </lineage>
</organism>
<evidence type="ECO:0000256" key="3">
    <source>
        <dbReference type="ARBA" id="ARBA00007069"/>
    </source>
</evidence>
<evidence type="ECO:0000256" key="1">
    <source>
        <dbReference type="ARBA" id="ARBA00003510"/>
    </source>
</evidence>
<dbReference type="NCBIfam" id="TIGR00974">
    <property type="entry name" value="3a0107s02c"/>
    <property type="match status" value="1"/>
</dbReference>
<keyword evidence="9 10" id="KW-0472">Membrane</keyword>
<gene>
    <name evidence="13" type="ORF">JOF47_004403</name>
</gene>
<keyword evidence="6" id="KW-0592">Phosphate transport</keyword>
<comment type="function">
    <text evidence="1">Part of the binding-protein-dependent transport system for phosphate; probably responsible for the translocation of the substrate across the membrane.</text>
</comment>
<dbReference type="InterPro" id="IPR000515">
    <property type="entry name" value="MetI-like"/>
</dbReference>